<dbReference type="EMBL" id="LAZR01001209">
    <property type="protein sequence ID" value="KKN48678.1"/>
    <property type="molecule type" value="Genomic_DNA"/>
</dbReference>
<keyword evidence="5" id="KW-0472">Membrane</keyword>
<dbReference type="SUPFAM" id="SSF53822">
    <property type="entry name" value="Periplasmic binding protein-like I"/>
    <property type="match status" value="1"/>
</dbReference>
<dbReference type="AlphaFoldDB" id="A0A0F9U4T3"/>
<evidence type="ECO:0000313" key="8">
    <source>
        <dbReference type="EMBL" id="KKN48678.1"/>
    </source>
</evidence>
<comment type="similarity">
    <text evidence="2">Belongs to the BMP lipoprotein family.</text>
</comment>
<keyword evidence="6" id="KW-0449">Lipoprotein</keyword>
<evidence type="ECO:0000256" key="5">
    <source>
        <dbReference type="ARBA" id="ARBA00023136"/>
    </source>
</evidence>
<evidence type="ECO:0000256" key="2">
    <source>
        <dbReference type="ARBA" id="ARBA00008610"/>
    </source>
</evidence>
<gene>
    <name evidence="8" type="ORF">LCGC14_0650450</name>
</gene>
<accession>A0A0F9U4T3</accession>
<evidence type="ECO:0000256" key="4">
    <source>
        <dbReference type="ARBA" id="ARBA00022729"/>
    </source>
</evidence>
<dbReference type="PANTHER" id="PTHR34296:SF2">
    <property type="entry name" value="ABC TRANSPORTER GUANOSINE-BINDING PROTEIN NUPN"/>
    <property type="match status" value="1"/>
</dbReference>
<protein>
    <recommendedName>
        <fullName evidence="7">ABC transporter substrate-binding protein PnrA-like domain-containing protein</fullName>
    </recommendedName>
</protein>
<dbReference type="InterPro" id="IPR003760">
    <property type="entry name" value="PnrA-like"/>
</dbReference>
<dbReference type="Pfam" id="PF02608">
    <property type="entry name" value="Bmp"/>
    <property type="match status" value="1"/>
</dbReference>
<comment type="subcellular location">
    <subcellularLocation>
        <location evidence="1">Cell membrane</location>
        <topology evidence="1">Lipid-anchor</topology>
    </subcellularLocation>
</comment>
<organism evidence="8">
    <name type="scientific">marine sediment metagenome</name>
    <dbReference type="NCBI Taxonomy" id="412755"/>
    <lineage>
        <taxon>unclassified sequences</taxon>
        <taxon>metagenomes</taxon>
        <taxon>ecological metagenomes</taxon>
    </lineage>
</organism>
<reference evidence="8" key="1">
    <citation type="journal article" date="2015" name="Nature">
        <title>Complex archaea that bridge the gap between prokaryotes and eukaryotes.</title>
        <authorList>
            <person name="Spang A."/>
            <person name="Saw J.H."/>
            <person name="Jorgensen S.L."/>
            <person name="Zaremba-Niedzwiedzka K."/>
            <person name="Martijn J."/>
            <person name="Lind A.E."/>
            <person name="van Eijk R."/>
            <person name="Schleper C."/>
            <person name="Guy L."/>
            <person name="Ettema T.J."/>
        </authorList>
    </citation>
    <scope>NUCLEOTIDE SEQUENCE</scope>
</reference>
<feature type="domain" description="ABC transporter substrate-binding protein PnrA-like" evidence="7">
    <location>
        <begin position="31"/>
        <end position="272"/>
    </location>
</feature>
<proteinExistence type="inferred from homology"/>
<keyword evidence="3" id="KW-1003">Cell membrane</keyword>
<evidence type="ECO:0000256" key="1">
    <source>
        <dbReference type="ARBA" id="ARBA00004193"/>
    </source>
</evidence>
<dbReference type="PANTHER" id="PTHR34296">
    <property type="entry name" value="TRANSCRIPTIONAL ACTIVATOR PROTEIN MED"/>
    <property type="match status" value="1"/>
</dbReference>
<dbReference type="Gene3D" id="3.40.50.2300">
    <property type="match status" value="2"/>
</dbReference>
<dbReference type="GO" id="GO:0005886">
    <property type="term" value="C:plasma membrane"/>
    <property type="evidence" value="ECO:0007669"/>
    <property type="project" value="UniProtKB-SubCell"/>
</dbReference>
<dbReference type="InterPro" id="IPR050957">
    <property type="entry name" value="BMP_lipoprotein"/>
</dbReference>
<keyword evidence="4" id="KW-0732">Signal</keyword>
<dbReference type="InterPro" id="IPR028082">
    <property type="entry name" value="Peripla_BP_I"/>
</dbReference>
<comment type="caution">
    <text evidence="8">The sequence shown here is derived from an EMBL/GenBank/DDBJ whole genome shotgun (WGS) entry which is preliminary data.</text>
</comment>
<evidence type="ECO:0000256" key="6">
    <source>
        <dbReference type="ARBA" id="ARBA00023288"/>
    </source>
</evidence>
<sequence>MKHQFFKGLRIAAGMAALAVPQIAIAQDDVKFAIVMPGVITDNSFNQAGYEGALAASEALGLEMAYSEKVAQPDQPEALADYARRGYNVVIGHGSEFSDSVQRVAKRNPDTSFLIVNGSEATGNISTVGYNYRHLAYGLGLIAGEMSKTGTGGFVGAQQIPFSTNLLEGYTAGFLAANPDGKVLSAWTSDWDDVAKGKEATLNLISQGADMIFPTMDNATIGSLQAMQEQGVQGFGIYYDAIEDWPDTILQSAIFDLSGAMTAVLSNIEDGKLPSKAYEFGFETPEAARFGTFHGDVSADVQDAVNAAIAGMVAGEINP</sequence>
<name>A0A0F9U4T3_9ZZZZ</name>
<dbReference type="CDD" id="cd06304">
    <property type="entry name" value="PBP1_BmpA_Med_PnrA-like"/>
    <property type="match status" value="1"/>
</dbReference>
<evidence type="ECO:0000259" key="7">
    <source>
        <dbReference type="Pfam" id="PF02608"/>
    </source>
</evidence>
<evidence type="ECO:0000256" key="3">
    <source>
        <dbReference type="ARBA" id="ARBA00022475"/>
    </source>
</evidence>